<feature type="domain" description="ABC transporter" evidence="4">
    <location>
        <begin position="17"/>
        <end position="250"/>
    </location>
</feature>
<dbReference type="Gene3D" id="3.40.50.300">
    <property type="entry name" value="P-loop containing nucleotide triphosphate hydrolases"/>
    <property type="match status" value="2"/>
</dbReference>
<dbReference type="STRING" id="1480615.AWJ14_12110"/>
<dbReference type="InterPro" id="IPR003593">
    <property type="entry name" value="AAA+_ATPase"/>
</dbReference>
<dbReference type="InterPro" id="IPR003439">
    <property type="entry name" value="ABC_transporter-like_ATP-bd"/>
</dbReference>
<dbReference type="GO" id="GO:0016887">
    <property type="term" value="F:ATP hydrolysis activity"/>
    <property type="evidence" value="ECO:0007669"/>
    <property type="project" value="InterPro"/>
</dbReference>
<comment type="similarity">
    <text evidence="1">Belongs to the ABC transporter superfamily.</text>
</comment>
<dbReference type="OrthoDB" id="9805029at2"/>
<dbReference type="SUPFAM" id="SSF52540">
    <property type="entry name" value="P-loop containing nucleoside triphosphate hydrolases"/>
    <property type="match status" value="2"/>
</dbReference>
<sequence>MNPDHLQQGAGASAPALAADAVTVRYGDVTALSAVRARFEAGRIHAVLGQNGAGKTTFARVAAGLVQPAEGSISVFGRHLAGGDVVAARRAGVELVHQSFALPPSFTVAEVLQFVGPKPGLFTRRGIERHWQGWLDGLGLGLDAGARIRDLPIEMQQSAEIARAMVSDARLLILDEPTAVLSPEGTERLFARVRELKRQGVTVMLVLHKIREVLAIADTVTVLRGGELVAGPLEAQDLTSEALAELIIGDGAARLDAGDRAALVGAAAEQHESHSLPDAPPALVLKRVSTAPEAGGKGLSEVDLTIRAGEIVGIAGVEGNGQRELVAAIAGLDPLTSGEIFLADRRMDKASLAARRDAGLRVIPFERNVEGLSLSSPLWENWSAAQLVGGSLLAQVSPRALRSAAEQAFQDWDVRFNDVAQRAGSLSGGNAQKVILSREMDSGARLILAAQPTRGLDIGATMAVWKALRQARSNHAGILLVSSDLDELFDICDRIVVMVSGQAVATFTTPWDIQAVGRAMTAAHKNRAEEATR</sequence>
<dbReference type="PROSITE" id="PS50893">
    <property type="entry name" value="ABC_TRANSPORTER_2"/>
    <property type="match status" value="2"/>
</dbReference>
<evidence type="ECO:0000313" key="5">
    <source>
        <dbReference type="EMBL" id="OCW55960.1"/>
    </source>
</evidence>
<evidence type="ECO:0000313" key="6">
    <source>
        <dbReference type="Proteomes" id="UP000094795"/>
    </source>
</evidence>
<dbReference type="InterPro" id="IPR050107">
    <property type="entry name" value="ABC_carbohydrate_import_ATPase"/>
</dbReference>
<evidence type="ECO:0000256" key="2">
    <source>
        <dbReference type="ARBA" id="ARBA00022741"/>
    </source>
</evidence>
<name>A0A1C1YRG9_9HYPH</name>
<dbReference type="GO" id="GO:0005524">
    <property type="term" value="F:ATP binding"/>
    <property type="evidence" value="ECO:0007669"/>
    <property type="project" value="UniProtKB-KW"/>
</dbReference>
<dbReference type="RefSeq" id="WP_066183071.1">
    <property type="nucleotide sequence ID" value="NZ_LQZT01000048.1"/>
</dbReference>
<dbReference type="PANTHER" id="PTHR43790">
    <property type="entry name" value="CARBOHYDRATE TRANSPORT ATP-BINDING PROTEIN MG119-RELATED"/>
    <property type="match status" value="1"/>
</dbReference>
<evidence type="ECO:0000256" key="1">
    <source>
        <dbReference type="ARBA" id="ARBA00005417"/>
    </source>
</evidence>
<dbReference type="SMART" id="SM00382">
    <property type="entry name" value="AAA"/>
    <property type="match status" value="1"/>
</dbReference>
<keyword evidence="3 5" id="KW-0067">ATP-binding</keyword>
<dbReference type="CDD" id="cd03215">
    <property type="entry name" value="ABC_Carb_Monos_II"/>
    <property type="match status" value="1"/>
</dbReference>
<dbReference type="CDD" id="cd03216">
    <property type="entry name" value="ABC_Carb_Monos_I"/>
    <property type="match status" value="1"/>
</dbReference>
<dbReference type="Proteomes" id="UP000094795">
    <property type="component" value="Unassembled WGS sequence"/>
</dbReference>
<proteinExistence type="inferred from homology"/>
<keyword evidence="6" id="KW-1185">Reference proteome</keyword>
<organism evidence="5 6">
    <name type="scientific">Hoeflea olei</name>
    <dbReference type="NCBI Taxonomy" id="1480615"/>
    <lineage>
        <taxon>Bacteria</taxon>
        <taxon>Pseudomonadati</taxon>
        <taxon>Pseudomonadota</taxon>
        <taxon>Alphaproteobacteria</taxon>
        <taxon>Hyphomicrobiales</taxon>
        <taxon>Rhizobiaceae</taxon>
        <taxon>Hoeflea</taxon>
    </lineage>
</organism>
<dbReference type="AlphaFoldDB" id="A0A1C1YRG9"/>
<dbReference type="InterPro" id="IPR027417">
    <property type="entry name" value="P-loop_NTPase"/>
</dbReference>
<keyword evidence="2" id="KW-0547">Nucleotide-binding</keyword>
<accession>A0A1C1YRG9</accession>
<dbReference type="PROSITE" id="PS00211">
    <property type="entry name" value="ABC_TRANSPORTER_1"/>
    <property type="match status" value="1"/>
</dbReference>
<evidence type="ECO:0000259" key="4">
    <source>
        <dbReference type="PROSITE" id="PS50893"/>
    </source>
</evidence>
<gene>
    <name evidence="5" type="ORF">AWJ14_12110</name>
</gene>
<dbReference type="EMBL" id="LQZT01000048">
    <property type="protein sequence ID" value="OCW55960.1"/>
    <property type="molecule type" value="Genomic_DNA"/>
</dbReference>
<feature type="domain" description="ABC transporter" evidence="4">
    <location>
        <begin position="283"/>
        <end position="525"/>
    </location>
</feature>
<dbReference type="InterPro" id="IPR017871">
    <property type="entry name" value="ABC_transporter-like_CS"/>
</dbReference>
<protein>
    <submittedName>
        <fullName evidence="5">ABC transporter ATP-binding protein</fullName>
    </submittedName>
</protein>
<reference evidence="5 6" key="1">
    <citation type="submission" date="2015-12" db="EMBL/GenBank/DDBJ databases">
        <authorList>
            <person name="Shamseldin A."/>
            <person name="Moawad H."/>
            <person name="Abd El-Rahim W.M."/>
            <person name="Sadowsky M.J."/>
        </authorList>
    </citation>
    <scope>NUCLEOTIDE SEQUENCE [LARGE SCALE GENOMIC DNA]</scope>
    <source>
        <strain evidence="5 6">JC234</strain>
    </source>
</reference>
<dbReference type="PANTHER" id="PTHR43790:SF4">
    <property type="entry name" value="GUANOSINE IMPORT ATP-BINDING PROTEIN NUPO"/>
    <property type="match status" value="1"/>
</dbReference>
<dbReference type="Pfam" id="PF00005">
    <property type="entry name" value="ABC_tran"/>
    <property type="match status" value="2"/>
</dbReference>
<comment type="caution">
    <text evidence="5">The sequence shown here is derived from an EMBL/GenBank/DDBJ whole genome shotgun (WGS) entry which is preliminary data.</text>
</comment>
<evidence type="ECO:0000256" key="3">
    <source>
        <dbReference type="ARBA" id="ARBA00022840"/>
    </source>
</evidence>